<organism evidence="1 2">
    <name type="scientific">Methylobacter tundripaludum</name>
    <dbReference type="NCBI Taxonomy" id="173365"/>
    <lineage>
        <taxon>Bacteria</taxon>
        <taxon>Pseudomonadati</taxon>
        <taxon>Pseudomonadota</taxon>
        <taxon>Gammaproteobacteria</taxon>
        <taxon>Methylococcales</taxon>
        <taxon>Methylococcaceae</taxon>
        <taxon>Methylobacter</taxon>
    </lineage>
</organism>
<dbReference type="EMBL" id="PTIY01000003">
    <property type="protein sequence ID" value="PPK72837.1"/>
    <property type="molecule type" value="Genomic_DNA"/>
</dbReference>
<comment type="caution">
    <text evidence="1">The sequence shown here is derived from an EMBL/GenBank/DDBJ whole genome shotgun (WGS) entry which is preliminary data.</text>
</comment>
<proteinExistence type="predicted"/>
<evidence type="ECO:0000313" key="2">
    <source>
        <dbReference type="Proteomes" id="UP000238071"/>
    </source>
</evidence>
<dbReference type="RefSeq" id="WP_146083318.1">
    <property type="nucleotide sequence ID" value="NZ_PTIY01000003.1"/>
</dbReference>
<accession>A0A2S6H5V1</accession>
<gene>
    <name evidence="1" type="ORF">B0F88_103275</name>
</gene>
<protein>
    <submittedName>
        <fullName evidence="1">Uncharacterized protein</fullName>
    </submittedName>
</protein>
<dbReference type="OrthoDB" id="6992745at2"/>
<name>A0A2S6H5V1_9GAMM</name>
<reference evidence="1 2" key="1">
    <citation type="submission" date="2018-02" db="EMBL/GenBank/DDBJ databases">
        <title>Subsurface microbial communities from deep shales in Ohio and West Virginia, USA.</title>
        <authorList>
            <person name="Wrighton K."/>
        </authorList>
    </citation>
    <scope>NUCLEOTIDE SEQUENCE [LARGE SCALE GENOMIC DNA]</scope>
    <source>
        <strain evidence="1 2">OWC-G53F</strain>
    </source>
</reference>
<dbReference type="AlphaFoldDB" id="A0A2S6H5V1"/>
<evidence type="ECO:0000313" key="1">
    <source>
        <dbReference type="EMBL" id="PPK72837.1"/>
    </source>
</evidence>
<keyword evidence="2" id="KW-1185">Reference proteome</keyword>
<dbReference type="Proteomes" id="UP000238071">
    <property type="component" value="Unassembled WGS sequence"/>
</dbReference>
<sequence length="238" mass="26746">MTTTLTTRKSQFALHLTNKVGELSYFLEQISNICEQSRQRFESKEGQIDGQGQLLNYQFSAFTALAQTLKDILPVLTDNSVSWGGLAHIRHIDFIKQARNAITHDGNSIITLWSDGRYYVPCDIYRIDDKGNAQIVRAPTLDIGLICSEFTFDLSVELLRIIEPLIDQSEFSIPPFGFEFFDQAIMHPAVSAEVRQIYLSSIAPNRQIPTSSSISNTCDALEKLKVESTTRIANQTAH</sequence>